<dbReference type="Pfam" id="PF19650">
    <property type="entry name" value="DUF6153"/>
    <property type="match status" value="1"/>
</dbReference>
<keyword evidence="2" id="KW-1133">Transmembrane helix</keyword>
<proteinExistence type="predicted"/>
<keyword evidence="2" id="KW-0472">Membrane</keyword>
<dbReference type="RefSeq" id="WP_189649686.1">
    <property type="nucleotide sequence ID" value="NZ_BMRC01000010.1"/>
</dbReference>
<keyword evidence="4" id="KW-1185">Reference proteome</keyword>
<evidence type="ECO:0000256" key="1">
    <source>
        <dbReference type="SAM" id="MobiDB-lite"/>
    </source>
</evidence>
<keyword evidence="2" id="KW-0812">Transmembrane</keyword>
<reference evidence="3 4" key="1">
    <citation type="submission" date="2024-09" db="EMBL/GenBank/DDBJ databases">
        <authorList>
            <person name="Sun Q."/>
            <person name="Mori K."/>
        </authorList>
    </citation>
    <scope>NUCLEOTIDE SEQUENCE [LARGE SCALE GENOMIC DNA]</scope>
    <source>
        <strain evidence="3 4">CCM 3426</strain>
    </source>
</reference>
<accession>A0ABV5IK15</accession>
<feature type="compositionally biased region" description="Low complexity" evidence="1">
    <location>
        <begin position="117"/>
        <end position="129"/>
    </location>
</feature>
<gene>
    <name evidence="3" type="ORF">ACFFV7_27005</name>
</gene>
<evidence type="ECO:0000313" key="4">
    <source>
        <dbReference type="Proteomes" id="UP001589647"/>
    </source>
</evidence>
<evidence type="ECO:0000256" key="2">
    <source>
        <dbReference type="SAM" id="Phobius"/>
    </source>
</evidence>
<protein>
    <submittedName>
        <fullName evidence="3">DUF6153 family protein</fullName>
    </submittedName>
</protein>
<feature type="transmembrane region" description="Helical" evidence="2">
    <location>
        <begin position="69"/>
        <end position="88"/>
    </location>
</feature>
<dbReference type="Proteomes" id="UP001589647">
    <property type="component" value="Unassembled WGS sequence"/>
</dbReference>
<dbReference type="EMBL" id="JBHMEI010000021">
    <property type="protein sequence ID" value="MFB9204872.1"/>
    <property type="molecule type" value="Genomic_DNA"/>
</dbReference>
<evidence type="ECO:0000313" key="3">
    <source>
        <dbReference type="EMBL" id="MFB9204872.1"/>
    </source>
</evidence>
<sequence length="129" mass="13532">MGVVRRFVRGLLLVLLALGVCGMHTLGHLDGRHGGSPGRHGTVAQEAPAVLPAGAQAVAGEHRMPGFDPTSVCLAVLTSLLIILLAAVRFWTRRRAGAGAGDLPRTRPVARPPPRPTSLRLASLSTLRI</sequence>
<name>A0ABV5IK15_9ACTN</name>
<dbReference type="InterPro" id="IPR046151">
    <property type="entry name" value="DUF6153"/>
</dbReference>
<organism evidence="3 4">
    <name type="scientific">Nonomuraea spiralis</name>
    <dbReference type="NCBI Taxonomy" id="46182"/>
    <lineage>
        <taxon>Bacteria</taxon>
        <taxon>Bacillati</taxon>
        <taxon>Actinomycetota</taxon>
        <taxon>Actinomycetes</taxon>
        <taxon>Streptosporangiales</taxon>
        <taxon>Streptosporangiaceae</taxon>
        <taxon>Nonomuraea</taxon>
    </lineage>
</organism>
<comment type="caution">
    <text evidence="3">The sequence shown here is derived from an EMBL/GenBank/DDBJ whole genome shotgun (WGS) entry which is preliminary data.</text>
</comment>
<feature type="region of interest" description="Disordered" evidence="1">
    <location>
        <begin position="98"/>
        <end position="129"/>
    </location>
</feature>